<dbReference type="GO" id="GO:0004497">
    <property type="term" value="F:monooxygenase activity"/>
    <property type="evidence" value="ECO:0007669"/>
    <property type="project" value="UniProtKB-KW"/>
</dbReference>
<evidence type="ECO:0000256" key="5">
    <source>
        <dbReference type="ARBA" id="ARBA00022824"/>
    </source>
</evidence>
<dbReference type="PRINTS" id="PR00463">
    <property type="entry name" value="EP450I"/>
</dbReference>
<dbReference type="PANTHER" id="PTHR24291">
    <property type="entry name" value="CYTOCHROME P450 FAMILY 4"/>
    <property type="match status" value="1"/>
</dbReference>
<proteinExistence type="inferred from homology"/>
<keyword evidence="5" id="KW-0256">Endoplasmic reticulum</keyword>
<feature type="binding site" description="axial binding residue" evidence="9">
    <location>
        <position position="106"/>
    </location>
    <ligand>
        <name>heme</name>
        <dbReference type="ChEBI" id="CHEBI:30413"/>
    </ligand>
    <ligandPart>
        <name>Fe</name>
        <dbReference type="ChEBI" id="CHEBI:18248"/>
    </ligandPart>
</feature>
<dbReference type="InterPro" id="IPR036396">
    <property type="entry name" value="Cyt_P450_sf"/>
</dbReference>
<gene>
    <name evidence="11" type="ORF">GPUH_LOCUS18564</name>
</gene>
<dbReference type="InterPro" id="IPR017972">
    <property type="entry name" value="Cyt_P450_CS"/>
</dbReference>
<dbReference type="PANTHER" id="PTHR24291:SF189">
    <property type="entry name" value="CYTOCHROME P450 4C3-RELATED"/>
    <property type="match status" value="1"/>
</dbReference>
<evidence type="ECO:0000256" key="6">
    <source>
        <dbReference type="ARBA" id="ARBA00023004"/>
    </source>
</evidence>
<dbReference type="InterPro" id="IPR002401">
    <property type="entry name" value="Cyt_P450_E_grp-I"/>
</dbReference>
<organism evidence="13">
    <name type="scientific">Gongylonema pulchrum</name>
    <dbReference type="NCBI Taxonomy" id="637853"/>
    <lineage>
        <taxon>Eukaryota</taxon>
        <taxon>Metazoa</taxon>
        <taxon>Ecdysozoa</taxon>
        <taxon>Nematoda</taxon>
        <taxon>Chromadorea</taxon>
        <taxon>Rhabditida</taxon>
        <taxon>Spirurina</taxon>
        <taxon>Spiruromorpha</taxon>
        <taxon>Spiruroidea</taxon>
        <taxon>Gongylonematidae</taxon>
        <taxon>Gongylonema</taxon>
    </lineage>
</organism>
<dbReference type="EMBL" id="UYRT01086988">
    <property type="protein sequence ID" value="VDN32020.1"/>
    <property type="molecule type" value="Genomic_DNA"/>
</dbReference>
<keyword evidence="4 9" id="KW-0349">Heme</keyword>
<reference evidence="11 12" key="2">
    <citation type="submission" date="2018-11" db="EMBL/GenBank/DDBJ databases">
        <authorList>
            <consortium name="Pathogen Informatics"/>
        </authorList>
    </citation>
    <scope>NUCLEOTIDE SEQUENCE [LARGE SCALE GENOMIC DNA]</scope>
</reference>
<comment type="subcellular location">
    <subcellularLocation>
        <location evidence="2">Endoplasmic reticulum membrane</location>
    </subcellularLocation>
</comment>
<dbReference type="SUPFAM" id="SSF48264">
    <property type="entry name" value="Cytochrome P450"/>
    <property type="match status" value="1"/>
</dbReference>
<evidence type="ECO:0000256" key="8">
    <source>
        <dbReference type="ARBA" id="ARBA00023136"/>
    </source>
</evidence>
<evidence type="ECO:0000256" key="9">
    <source>
        <dbReference type="PIRSR" id="PIRSR602401-1"/>
    </source>
</evidence>
<evidence type="ECO:0000256" key="4">
    <source>
        <dbReference type="ARBA" id="ARBA00022617"/>
    </source>
</evidence>
<evidence type="ECO:0000313" key="13">
    <source>
        <dbReference type="WBParaSite" id="GPUH_0001859001-mRNA-1"/>
    </source>
</evidence>
<keyword evidence="7 10" id="KW-0503">Monooxygenase</keyword>
<dbReference type="InterPro" id="IPR050196">
    <property type="entry name" value="Cytochrome_P450_Monoox"/>
</dbReference>
<comment type="cofactor">
    <cofactor evidence="1 9">
        <name>heme</name>
        <dbReference type="ChEBI" id="CHEBI:30413"/>
    </cofactor>
</comment>
<evidence type="ECO:0000256" key="2">
    <source>
        <dbReference type="ARBA" id="ARBA00004586"/>
    </source>
</evidence>
<dbReference type="GO" id="GO:0020037">
    <property type="term" value="F:heme binding"/>
    <property type="evidence" value="ECO:0007669"/>
    <property type="project" value="InterPro"/>
</dbReference>
<dbReference type="InterPro" id="IPR001128">
    <property type="entry name" value="Cyt_P450"/>
</dbReference>
<keyword evidence="9 10" id="KW-0479">Metal-binding</keyword>
<dbReference type="Gene3D" id="1.10.630.10">
    <property type="entry name" value="Cytochrome P450"/>
    <property type="match status" value="1"/>
</dbReference>
<evidence type="ECO:0000256" key="3">
    <source>
        <dbReference type="ARBA" id="ARBA00010617"/>
    </source>
</evidence>
<dbReference type="OrthoDB" id="1470350at2759"/>
<dbReference type="WBParaSite" id="GPUH_0001859001-mRNA-1">
    <property type="protein sequence ID" value="GPUH_0001859001-mRNA-1"/>
    <property type="gene ID" value="GPUH_0001859001"/>
</dbReference>
<keyword evidence="6 9" id="KW-0408">Iron</keyword>
<keyword evidence="10" id="KW-0560">Oxidoreductase</keyword>
<evidence type="ECO:0000256" key="1">
    <source>
        <dbReference type="ARBA" id="ARBA00001971"/>
    </source>
</evidence>
<evidence type="ECO:0000256" key="10">
    <source>
        <dbReference type="RuleBase" id="RU000461"/>
    </source>
</evidence>
<protein>
    <submittedName>
        <fullName evidence="13">Cytochrome P450</fullName>
    </submittedName>
</protein>
<dbReference type="GO" id="GO:0016705">
    <property type="term" value="F:oxidoreductase activity, acting on paired donors, with incorporation or reduction of molecular oxygen"/>
    <property type="evidence" value="ECO:0007669"/>
    <property type="project" value="InterPro"/>
</dbReference>
<dbReference type="GO" id="GO:0005789">
    <property type="term" value="C:endoplasmic reticulum membrane"/>
    <property type="evidence" value="ECO:0007669"/>
    <property type="project" value="UniProtKB-SubCell"/>
</dbReference>
<accession>A0A183EC74</accession>
<evidence type="ECO:0000256" key="7">
    <source>
        <dbReference type="ARBA" id="ARBA00023033"/>
    </source>
</evidence>
<evidence type="ECO:0000313" key="12">
    <source>
        <dbReference type="Proteomes" id="UP000271098"/>
    </source>
</evidence>
<keyword evidence="12" id="KW-1185">Reference proteome</keyword>
<dbReference type="GO" id="GO:0005506">
    <property type="term" value="F:iron ion binding"/>
    <property type="evidence" value="ECO:0007669"/>
    <property type="project" value="InterPro"/>
</dbReference>
<keyword evidence="8" id="KW-0472">Membrane</keyword>
<reference evidence="13" key="1">
    <citation type="submission" date="2016-06" db="UniProtKB">
        <authorList>
            <consortium name="WormBaseParasite"/>
        </authorList>
    </citation>
    <scope>IDENTIFICATION</scope>
</reference>
<name>A0A183EC74_9BILA</name>
<sequence>TCDTVSTGLNSFPQIAVSKTFPSIHLYIPFLLKTTKKHSCLIDFLLYFTGNKMLPRGVGVVIIASMVHRDPRYWPDPEVFKPERFIDNELKHPYSYIPFSAGARNCIGQRFALMEEKCILSLLMRHLKVKSKLRTDQMRVSAELVIRPMYGNNIRFERRTFGDYSQIS</sequence>
<dbReference type="Pfam" id="PF00067">
    <property type="entry name" value="p450"/>
    <property type="match status" value="1"/>
</dbReference>
<dbReference type="Proteomes" id="UP000271098">
    <property type="component" value="Unassembled WGS sequence"/>
</dbReference>
<dbReference type="AlphaFoldDB" id="A0A183EC74"/>
<dbReference type="PROSITE" id="PS00086">
    <property type="entry name" value="CYTOCHROME_P450"/>
    <property type="match status" value="1"/>
</dbReference>
<evidence type="ECO:0000313" key="11">
    <source>
        <dbReference type="EMBL" id="VDN32020.1"/>
    </source>
</evidence>
<comment type="similarity">
    <text evidence="3 10">Belongs to the cytochrome P450 family.</text>
</comment>